<sequence>MKRLFIGAALVAAAAAVGLAPQANADPNARYLGCLTEHGYYVYDAAAAVHVGVAIQNDERNGVPRQQLIYNLVNLWGFDRPMANVYIDCAWRTWRGTI</sequence>
<name>A0A1X1TQ28_9MYCO</name>
<dbReference type="EMBL" id="AP022613">
    <property type="protein sequence ID" value="BBZ40156.1"/>
    <property type="molecule type" value="Genomic_DNA"/>
</dbReference>
<reference evidence="1 2" key="1">
    <citation type="journal article" date="2019" name="Emerg. Microbes Infect.">
        <title>Comprehensive subspecies identification of 175 nontuberculous mycobacteria species based on 7547 genomic profiles.</title>
        <authorList>
            <person name="Matsumoto Y."/>
            <person name="Kinjo T."/>
            <person name="Motooka D."/>
            <person name="Nabeya D."/>
            <person name="Jung N."/>
            <person name="Uechi K."/>
            <person name="Horii T."/>
            <person name="Iida T."/>
            <person name="Fujita J."/>
            <person name="Nakamura S."/>
        </authorList>
    </citation>
    <scope>NUCLEOTIDE SEQUENCE [LARGE SCALE GENOMIC DNA]</scope>
    <source>
        <strain evidence="1 2">JCM 14738</strain>
    </source>
</reference>
<proteinExistence type="predicted"/>
<evidence type="ECO:0000313" key="1">
    <source>
        <dbReference type="EMBL" id="BBZ40156.1"/>
    </source>
</evidence>
<gene>
    <name evidence="1" type="ORF">MCNS_32190</name>
</gene>
<protein>
    <submittedName>
        <fullName evidence="1">Uncharacterized protein</fullName>
    </submittedName>
</protein>
<keyword evidence="2" id="KW-1185">Reference proteome</keyword>
<accession>A0A1X1TQ28</accession>
<evidence type="ECO:0000313" key="2">
    <source>
        <dbReference type="Proteomes" id="UP000467385"/>
    </source>
</evidence>
<dbReference type="Proteomes" id="UP000467385">
    <property type="component" value="Chromosome"/>
</dbReference>
<dbReference type="STRING" id="44010.AWC00_02430"/>
<organism evidence="1 2">
    <name type="scientific">Mycobacterium conspicuum</name>
    <dbReference type="NCBI Taxonomy" id="44010"/>
    <lineage>
        <taxon>Bacteria</taxon>
        <taxon>Bacillati</taxon>
        <taxon>Actinomycetota</taxon>
        <taxon>Actinomycetes</taxon>
        <taxon>Mycobacteriales</taxon>
        <taxon>Mycobacteriaceae</taxon>
        <taxon>Mycobacterium</taxon>
    </lineage>
</organism>
<dbReference type="AlphaFoldDB" id="A0A1X1TQ28"/>
<dbReference type="RefSeq" id="WP_085231070.1">
    <property type="nucleotide sequence ID" value="NZ_AP022613.1"/>
</dbReference>